<dbReference type="GO" id="GO:0005634">
    <property type="term" value="C:nucleus"/>
    <property type="evidence" value="ECO:0007669"/>
    <property type="project" value="TreeGrafter"/>
</dbReference>
<name>A0A9P0EBB9_9HYPO</name>
<feature type="domain" description="Helicase ATP-binding" evidence="4">
    <location>
        <begin position="348"/>
        <end position="535"/>
    </location>
</feature>
<dbReference type="CDD" id="cd18008">
    <property type="entry name" value="DEXDc_SHPRH-like"/>
    <property type="match status" value="1"/>
</dbReference>
<dbReference type="EMBL" id="CABFOC020000014">
    <property type="protein sequence ID" value="CAH0046237.1"/>
    <property type="molecule type" value="Genomic_DNA"/>
</dbReference>
<keyword evidence="2" id="KW-0378">Hydrolase</keyword>
<dbReference type="PROSITE" id="PS51194">
    <property type="entry name" value="HELICASE_CTER"/>
    <property type="match status" value="1"/>
</dbReference>
<dbReference type="CDD" id="cd18793">
    <property type="entry name" value="SF2_C_SNF"/>
    <property type="match status" value="1"/>
</dbReference>
<dbReference type="InterPro" id="IPR001650">
    <property type="entry name" value="Helicase_C-like"/>
</dbReference>
<dbReference type="AlphaFoldDB" id="A0A9P0EBB9"/>
<dbReference type="PANTHER" id="PTHR45626">
    <property type="entry name" value="TRANSCRIPTION TERMINATION FACTOR 2-RELATED"/>
    <property type="match status" value="1"/>
</dbReference>
<dbReference type="Pfam" id="PF00271">
    <property type="entry name" value="Helicase_C"/>
    <property type="match status" value="1"/>
</dbReference>
<dbReference type="GO" id="GO:0016787">
    <property type="term" value="F:hydrolase activity"/>
    <property type="evidence" value="ECO:0007669"/>
    <property type="project" value="UniProtKB-KW"/>
</dbReference>
<dbReference type="SUPFAM" id="SSF52540">
    <property type="entry name" value="P-loop containing nucleoside triphosphate hydrolases"/>
    <property type="match status" value="2"/>
</dbReference>
<dbReference type="InterPro" id="IPR000330">
    <property type="entry name" value="SNF2_N"/>
</dbReference>
<dbReference type="SMART" id="SM00487">
    <property type="entry name" value="DEXDc"/>
    <property type="match status" value="1"/>
</dbReference>
<dbReference type="GO" id="GO:0005524">
    <property type="term" value="F:ATP binding"/>
    <property type="evidence" value="ECO:0007669"/>
    <property type="project" value="UniProtKB-KW"/>
</dbReference>
<comment type="caution">
    <text evidence="6">The sequence shown here is derived from an EMBL/GenBank/DDBJ whole genome shotgun (WGS) entry which is preliminary data.</text>
</comment>
<dbReference type="InterPro" id="IPR027417">
    <property type="entry name" value="P-loop_NTPase"/>
</dbReference>
<keyword evidence="1" id="KW-0547">Nucleotide-binding</keyword>
<dbReference type="PANTHER" id="PTHR45626:SF52">
    <property type="entry name" value="SINGLE-STRANDED DNA-DEPENDENT ATPASE (EUROFUNG)"/>
    <property type="match status" value="1"/>
</dbReference>
<reference evidence="6 7" key="2">
    <citation type="submission" date="2021-10" db="EMBL/GenBank/DDBJ databases">
        <authorList>
            <person name="Piombo E."/>
        </authorList>
    </citation>
    <scope>NUCLEOTIDE SEQUENCE [LARGE SCALE GENOMIC DNA]</scope>
</reference>
<dbReference type="SMART" id="SM00490">
    <property type="entry name" value="HELICc"/>
    <property type="match status" value="1"/>
</dbReference>
<keyword evidence="3" id="KW-0067">ATP-binding</keyword>
<dbReference type="InterPro" id="IPR038718">
    <property type="entry name" value="SNF2-like_sf"/>
</dbReference>
<dbReference type="PROSITE" id="PS51192">
    <property type="entry name" value="HELICASE_ATP_BIND_1"/>
    <property type="match status" value="1"/>
</dbReference>
<dbReference type="Gene3D" id="3.40.50.10810">
    <property type="entry name" value="Tandem AAA-ATPase domain"/>
    <property type="match status" value="1"/>
</dbReference>
<dbReference type="Proteomes" id="UP000775872">
    <property type="component" value="Unassembled WGS sequence"/>
</dbReference>
<protein>
    <submittedName>
        <fullName evidence="6">Uncharacterized protein</fullName>
    </submittedName>
</protein>
<dbReference type="InterPro" id="IPR049730">
    <property type="entry name" value="SNF2/RAD54-like_C"/>
</dbReference>
<dbReference type="GO" id="GO:0006281">
    <property type="term" value="P:DNA repair"/>
    <property type="evidence" value="ECO:0007669"/>
    <property type="project" value="TreeGrafter"/>
</dbReference>
<dbReference type="Pfam" id="PF00176">
    <property type="entry name" value="SNF2-rel_dom"/>
    <property type="match status" value="1"/>
</dbReference>
<evidence type="ECO:0000256" key="3">
    <source>
        <dbReference type="ARBA" id="ARBA00022840"/>
    </source>
</evidence>
<evidence type="ECO:0000313" key="6">
    <source>
        <dbReference type="EMBL" id="CAH0046237.1"/>
    </source>
</evidence>
<dbReference type="GO" id="GO:0008094">
    <property type="term" value="F:ATP-dependent activity, acting on DNA"/>
    <property type="evidence" value="ECO:0007669"/>
    <property type="project" value="TreeGrafter"/>
</dbReference>
<gene>
    <name evidence="6" type="ORF">CSOL1703_00011966</name>
</gene>
<organism evidence="6 7">
    <name type="scientific">Clonostachys solani</name>
    <dbReference type="NCBI Taxonomy" id="160281"/>
    <lineage>
        <taxon>Eukaryota</taxon>
        <taxon>Fungi</taxon>
        <taxon>Dikarya</taxon>
        <taxon>Ascomycota</taxon>
        <taxon>Pezizomycotina</taxon>
        <taxon>Sordariomycetes</taxon>
        <taxon>Hypocreomycetidae</taxon>
        <taxon>Hypocreales</taxon>
        <taxon>Bionectriaceae</taxon>
        <taxon>Clonostachys</taxon>
    </lineage>
</organism>
<dbReference type="InterPro" id="IPR050628">
    <property type="entry name" value="SNF2_RAD54_helicase_TF"/>
</dbReference>
<evidence type="ECO:0000256" key="2">
    <source>
        <dbReference type="ARBA" id="ARBA00022801"/>
    </source>
</evidence>
<dbReference type="InterPro" id="IPR014001">
    <property type="entry name" value="Helicase_ATP-bd"/>
</dbReference>
<dbReference type="OrthoDB" id="448448at2759"/>
<evidence type="ECO:0000259" key="5">
    <source>
        <dbReference type="PROSITE" id="PS51194"/>
    </source>
</evidence>
<evidence type="ECO:0000259" key="4">
    <source>
        <dbReference type="PROSITE" id="PS51192"/>
    </source>
</evidence>
<sequence length="928" mass="102149">MLGQSAPKRLSDGNVGEHIQLKRSKNDALLFSNSGRNTPKGVLFDSQYADSNKINQLQIGHTPETHLRDLSPSGVDENICYGMICDITTQICSVPDHQGLTLRQTGTSESNLVSFSLNLKEDHSEIVSEDGKPIAQLNTKTHTILQQVSAGVKIAFTALFTAETLTMKLSEAATHTRMKPGDVNCTVDVLICGTRGVAKHVAGQLGKYRLFLQHPYPHVTDLAYENPQYLHIDGASLLMGSILPPLSAAVMEAEDDKSDLGEIGAAKNSQPDPWSVLDELSAPENLPQVEADERIVTELLSHQKEGVAFITSRENPESFNLNTLWKLDFGSSAAENIRYRHRITGAIRSSPENFCGGLLADDMGLGKTLMMIASIVATSKAADTHAIPQLSQRNLDLPLGGPMPVKSTLVLVPSLLLVDTWIKQLEQHVRPGTLSVYKYHGQQRRLDSSSPLPYDVVVSTYATVASDHNRGGGMLSRFRWHRLILDEAHVIRNWSTKQFNAVNSLSTNIRWCMTGTPIQNTLDDLGSLIKFLRVPQFSDPIVFRKHISGMKRIGKGHAKPNVANLRLLLLSMCLRRKQSVISLPGVTEVKHEVEFSEREKSAHKAILIACKKSVIASANQPSEKKSAKATLQGILRMRMFCNVGFEIGGSSVGDMSEPDQVLSLLQQSGDAKCYSCAADIHDLSENARISHCYSAVCGECAPDLLSDVPQGGVDRNCPLCKKKCDGNIFLDSPSTPESCRHDGLPLPGLERSWPSKLLALLQDLKDNLEKEKSIVFSFWRQSLDVVGRLLAEHNIAYCRVDGFLKPAHRKKVLEKFCSDDSPRVLLMTLGTGAVGLNDLSIASRVHFLEPQWNPSIESQAIGRVLRLGQEKEVCIVRYIVKGSIEKSVEDRQITKIRLAQVGEMHSAGTWSEVGLALIREQLDQISEK</sequence>
<accession>A0A9P0EBB9</accession>
<dbReference type="Gene3D" id="3.40.50.300">
    <property type="entry name" value="P-loop containing nucleotide triphosphate hydrolases"/>
    <property type="match status" value="1"/>
</dbReference>
<evidence type="ECO:0000256" key="1">
    <source>
        <dbReference type="ARBA" id="ARBA00022741"/>
    </source>
</evidence>
<proteinExistence type="predicted"/>
<keyword evidence="7" id="KW-1185">Reference proteome</keyword>
<feature type="domain" description="Helicase C-terminal" evidence="5">
    <location>
        <begin position="760"/>
        <end position="921"/>
    </location>
</feature>
<evidence type="ECO:0000313" key="7">
    <source>
        <dbReference type="Proteomes" id="UP000775872"/>
    </source>
</evidence>
<reference evidence="7" key="1">
    <citation type="submission" date="2019-06" db="EMBL/GenBank/DDBJ databases">
        <authorList>
            <person name="Broberg M."/>
        </authorList>
    </citation>
    <scope>NUCLEOTIDE SEQUENCE [LARGE SCALE GENOMIC DNA]</scope>
</reference>